<dbReference type="Gene3D" id="3.40.250.10">
    <property type="entry name" value="Rhodanese-like domain"/>
    <property type="match status" value="1"/>
</dbReference>
<accession>A0A1Y3U3Z0</accession>
<dbReference type="EMBL" id="NFHO01000004">
    <property type="protein sequence ID" value="OUN43484.1"/>
    <property type="molecule type" value="Genomic_DNA"/>
</dbReference>
<reference evidence="3" key="1">
    <citation type="submission" date="2017-04" db="EMBL/GenBank/DDBJ databases">
        <title>Function of individual gut microbiota members based on whole genome sequencing of pure cultures obtained from chicken caecum.</title>
        <authorList>
            <person name="Medvecky M."/>
            <person name="Cejkova D."/>
            <person name="Polansky O."/>
            <person name="Karasova D."/>
            <person name="Kubasova T."/>
            <person name="Cizek A."/>
            <person name="Rychlik I."/>
        </authorList>
    </citation>
    <scope>NUCLEOTIDE SEQUENCE [LARGE SCALE GENOMIC DNA]</scope>
    <source>
        <strain evidence="3">An70</strain>
    </source>
</reference>
<feature type="domain" description="Rhodanese" evidence="1">
    <location>
        <begin position="20"/>
        <end position="105"/>
    </location>
</feature>
<dbReference type="PANTHER" id="PTHR45431">
    <property type="entry name" value="RHODANESE-LIKE DOMAIN-CONTAINING PROTEIN 15, CHLOROPLASTIC"/>
    <property type="match status" value="1"/>
</dbReference>
<dbReference type="GO" id="GO:0004792">
    <property type="term" value="F:thiosulfate-cyanide sulfurtransferase activity"/>
    <property type="evidence" value="ECO:0007669"/>
    <property type="project" value="InterPro"/>
</dbReference>
<dbReference type="PANTHER" id="PTHR45431:SF3">
    <property type="entry name" value="RHODANESE-LIKE DOMAIN-CONTAINING PROTEIN 15, CHLOROPLASTIC"/>
    <property type="match status" value="1"/>
</dbReference>
<dbReference type="Proteomes" id="UP000196560">
    <property type="component" value="Unassembled WGS sequence"/>
</dbReference>
<evidence type="ECO:0000313" key="3">
    <source>
        <dbReference type="Proteomes" id="UP000196560"/>
    </source>
</evidence>
<dbReference type="PROSITE" id="PS50206">
    <property type="entry name" value="RHODANESE_3"/>
    <property type="match status" value="1"/>
</dbReference>
<organism evidence="2 3">
    <name type="scientific">Enorma massiliensis</name>
    <dbReference type="NCBI Taxonomy" id="1472761"/>
    <lineage>
        <taxon>Bacteria</taxon>
        <taxon>Bacillati</taxon>
        <taxon>Actinomycetota</taxon>
        <taxon>Coriobacteriia</taxon>
        <taxon>Coriobacteriales</taxon>
        <taxon>Coriobacteriaceae</taxon>
        <taxon>Enorma</taxon>
    </lineage>
</organism>
<dbReference type="InterPro" id="IPR036873">
    <property type="entry name" value="Rhodanese-like_dom_sf"/>
</dbReference>
<dbReference type="Pfam" id="PF00581">
    <property type="entry name" value="Rhodanese"/>
    <property type="match status" value="1"/>
</dbReference>
<proteinExistence type="predicted"/>
<dbReference type="STRING" id="1118060.GCA_000311845_00782"/>
<comment type="caution">
    <text evidence="2">The sequence shown here is derived from an EMBL/GenBank/DDBJ whole genome shotgun (WGS) entry which is preliminary data.</text>
</comment>
<dbReference type="AlphaFoldDB" id="A0A1Y3U3Z0"/>
<dbReference type="CDD" id="cd00158">
    <property type="entry name" value="RHOD"/>
    <property type="match status" value="1"/>
</dbReference>
<dbReference type="InterPro" id="IPR052367">
    <property type="entry name" value="Thiosulfate_ST/Rhodanese-like"/>
</dbReference>
<name>A0A1Y3U3Z0_9ACTN</name>
<keyword evidence="3" id="KW-1185">Reference proteome</keyword>
<dbReference type="InterPro" id="IPR001307">
    <property type="entry name" value="Thiosulphate_STrfase_CS"/>
</dbReference>
<dbReference type="eggNOG" id="COG0607">
    <property type="taxonomic scope" value="Bacteria"/>
</dbReference>
<keyword evidence="2" id="KW-0808">Transferase</keyword>
<gene>
    <name evidence="2" type="ORF">B5G21_04990</name>
</gene>
<dbReference type="SMART" id="SM00450">
    <property type="entry name" value="RHOD"/>
    <property type="match status" value="1"/>
</dbReference>
<evidence type="ECO:0000259" key="1">
    <source>
        <dbReference type="PROSITE" id="PS50206"/>
    </source>
</evidence>
<dbReference type="SUPFAM" id="SSF52821">
    <property type="entry name" value="Rhodanese/Cell cycle control phosphatase"/>
    <property type="match status" value="1"/>
</dbReference>
<dbReference type="InterPro" id="IPR001763">
    <property type="entry name" value="Rhodanese-like_dom"/>
</dbReference>
<sequence>MFLNALFGPNINEHMQQADAVAEKTVLDVRSPEEFAQGHLPGAVNLPLDRIREAPYHVPNRNRSLFVYCLSGARSASACRSLAAQGYTNVTDMGGINRWRGPLEMGGNA</sequence>
<evidence type="ECO:0000313" key="2">
    <source>
        <dbReference type="EMBL" id="OUN43484.1"/>
    </source>
</evidence>
<dbReference type="PROSITE" id="PS00380">
    <property type="entry name" value="RHODANESE_1"/>
    <property type="match status" value="1"/>
</dbReference>
<dbReference type="RefSeq" id="WP_087186271.1">
    <property type="nucleotide sequence ID" value="NZ_JACJKC010000004.1"/>
</dbReference>
<protein>
    <submittedName>
        <fullName evidence="2">Sulfurtransferase</fullName>
    </submittedName>
</protein>